<dbReference type="Proteomes" id="UP000478740">
    <property type="component" value="Unassembled WGS sequence"/>
</dbReference>
<dbReference type="PANTHER" id="PTHR43877:SF1">
    <property type="entry name" value="ACETYLTRANSFERASE"/>
    <property type="match status" value="1"/>
</dbReference>
<dbReference type="RefSeq" id="WP_155042810.1">
    <property type="nucleotide sequence ID" value="NZ_WMIH01000001.1"/>
</dbReference>
<dbReference type="GO" id="GO:0016747">
    <property type="term" value="F:acyltransferase activity, transferring groups other than amino-acyl groups"/>
    <property type="evidence" value="ECO:0007669"/>
    <property type="project" value="InterPro"/>
</dbReference>
<dbReference type="EMBL" id="WMII01000001">
    <property type="protein sequence ID" value="MTH62869.1"/>
    <property type="molecule type" value="Genomic_DNA"/>
</dbReference>
<dbReference type="PANTHER" id="PTHR43877">
    <property type="entry name" value="AMINOALKYLPHOSPHONATE N-ACETYLTRANSFERASE-RELATED-RELATED"/>
    <property type="match status" value="1"/>
</dbReference>
<dbReference type="SUPFAM" id="SSF55729">
    <property type="entry name" value="Acyl-CoA N-acyltransferases (Nat)"/>
    <property type="match status" value="1"/>
</dbReference>
<comment type="caution">
    <text evidence="4">The sequence shown here is derived from an EMBL/GenBank/DDBJ whole genome shotgun (WGS) entry which is preliminary data.</text>
</comment>
<dbReference type="Pfam" id="PF00583">
    <property type="entry name" value="Acetyltransf_1"/>
    <property type="match status" value="1"/>
</dbReference>
<dbReference type="InterPro" id="IPR016181">
    <property type="entry name" value="Acyl_CoA_acyltransferase"/>
</dbReference>
<dbReference type="Gene3D" id="3.40.630.30">
    <property type="match status" value="1"/>
</dbReference>
<keyword evidence="1" id="KW-0808">Transferase</keyword>
<reference evidence="4 5" key="1">
    <citation type="submission" date="2019-11" db="EMBL/GenBank/DDBJ databases">
        <authorList>
            <person name="Dong K."/>
        </authorList>
    </citation>
    <scope>NUCLEOTIDE SEQUENCE [LARGE SCALE GENOMIC DNA]</scope>
    <source>
        <strain evidence="4 5">DK608</strain>
    </source>
</reference>
<dbReference type="InterPro" id="IPR050832">
    <property type="entry name" value="Bact_Acetyltransf"/>
</dbReference>
<dbReference type="InterPro" id="IPR000182">
    <property type="entry name" value="GNAT_dom"/>
</dbReference>
<evidence type="ECO:0000313" key="4">
    <source>
        <dbReference type="EMBL" id="MTH62869.1"/>
    </source>
</evidence>
<evidence type="ECO:0000313" key="5">
    <source>
        <dbReference type="Proteomes" id="UP000478740"/>
    </source>
</evidence>
<feature type="domain" description="N-acetyltransferase" evidence="3">
    <location>
        <begin position="18"/>
        <end position="193"/>
    </location>
</feature>
<dbReference type="PROSITE" id="PS51186">
    <property type="entry name" value="GNAT"/>
    <property type="match status" value="1"/>
</dbReference>
<evidence type="ECO:0000256" key="2">
    <source>
        <dbReference type="ARBA" id="ARBA00023315"/>
    </source>
</evidence>
<proteinExistence type="predicted"/>
<evidence type="ECO:0000256" key="1">
    <source>
        <dbReference type="ARBA" id="ARBA00022679"/>
    </source>
</evidence>
<gene>
    <name evidence="4" type="ORF">GL284_01140</name>
</gene>
<evidence type="ECO:0000259" key="3">
    <source>
        <dbReference type="PROSITE" id="PS51186"/>
    </source>
</evidence>
<keyword evidence="5" id="KW-1185">Reference proteome</keyword>
<protein>
    <submittedName>
        <fullName evidence="4">GNAT family N-acetyltransferase</fullName>
    </submittedName>
</protein>
<name>A0A6L6ISN5_9RHOB</name>
<organism evidence="4 5">
    <name type="scientific">Paracoccus shanxieyensis</name>
    <dbReference type="NCBI Taxonomy" id="2675752"/>
    <lineage>
        <taxon>Bacteria</taxon>
        <taxon>Pseudomonadati</taxon>
        <taxon>Pseudomonadota</taxon>
        <taxon>Alphaproteobacteria</taxon>
        <taxon>Rhodobacterales</taxon>
        <taxon>Paracoccaceae</taxon>
        <taxon>Paracoccus</taxon>
    </lineage>
</organism>
<sequence>MQPQIQIRHGIPPALCGAAARLYWRHFAAALQPLPTAPRQGAALVRSAMQPDRAIIALTPQGGLIALAGLRNADGGFLSGSVSGFIATFGPARGRLRHLATGLHRGGTQTGDLILDGVAVRRGWQRRGIARALVLAAEAEARRQGYPALLAEVEAANDAALAAWQRLGFCPIGRQRQGWPWNRPAHVLRRPVPAS</sequence>
<accession>A0A6L6ISN5</accession>
<dbReference type="AlphaFoldDB" id="A0A6L6ISN5"/>
<keyword evidence="2" id="KW-0012">Acyltransferase</keyword>